<keyword evidence="2" id="KW-1133">Transmembrane helix</keyword>
<keyword evidence="2" id="KW-0472">Membrane</keyword>
<feature type="coiled-coil region" evidence="1">
    <location>
        <begin position="156"/>
        <end position="183"/>
    </location>
</feature>
<dbReference type="AlphaFoldDB" id="A0A7X1B7T7"/>
<dbReference type="RefSeq" id="WP_185660864.1">
    <property type="nucleotide sequence ID" value="NZ_CAWPOO010000012.1"/>
</dbReference>
<keyword evidence="2" id="KW-0812">Transmembrane</keyword>
<evidence type="ECO:0000256" key="1">
    <source>
        <dbReference type="SAM" id="Coils"/>
    </source>
</evidence>
<comment type="caution">
    <text evidence="3">The sequence shown here is derived from an EMBL/GenBank/DDBJ whole genome shotgun (WGS) entry which is preliminary data.</text>
</comment>
<keyword evidence="1" id="KW-0175">Coiled coil</keyword>
<dbReference type="Proteomes" id="UP000526501">
    <property type="component" value="Unassembled WGS sequence"/>
</dbReference>
<protein>
    <submittedName>
        <fullName evidence="3">Uncharacterized protein</fullName>
    </submittedName>
</protein>
<evidence type="ECO:0000313" key="4">
    <source>
        <dbReference type="Proteomes" id="UP000526501"/>
    </source>
</evidence>
<evidence type="ECO:0000256" key="2">
    <source>
        <dbReference type="SAM" id="Phobius"/>
    </source>
</evidence>
<reference evidence="3 4" key="1">
    <citation type="submission" date="2020-07" db="EMBL/GenBank/DDBJ databases">
        <authorList>
            <person name="Feng X."/>
        </authorList>
    </citation>
    <scope>NUCLEOTIDE SEQUENCE [LARGE SCALE GENOMIC DNA]</scope>
    <source>
        <strain evidence="3 4">JCM23202</strain>
    </source>
</reference>
<organism evidence="3 4">
    <name type="scientific">Pelagicoccus albus</name>
    <dbReference type="NCBI Taxonomy" id="415222"/>
    <lineage>
        <taxon>Bacteria</taxon>
        <taxon>Pseudomonadati</taxon>
        <taxon>Verrucomicrobiota</taxon>
        <taxon>Opitutia</taxon>
        <taxon>Puniceicoccales</taxon>
        <taxon>Pelagicoccaceae</taxon>
        <taxon>Pelagicoccus</taxon>
    </lineage>
</organism>
<proteinExistence type="predicted"/>
<sequence length="197" mass="22824">MKTFKSTFNCYLILCLCTIAAAFFLLGYEGLQTQREQISKALGMPPEYFWILGSVITLVILSLLLSALHARLTKPIKDLCNQCKLGLVTETFASKQFSEVKTIREYIRLTQDRAETRAGQIEKMETELFSTRKERDRSFRKVEEFEDLVASYVRIRAELNIDNSSLRRENQRLNEQIDALRRKEFGTSSAKRLHSLD</sequence>
<name>A0A7X1B7T7_9BACT</name>
<keyword evidence="4" id="KW-1185">Reference proteome</keyword>
<accession>A0A7X1B7T7</accession>
<dbReference type="EMBL" id="JACHVC010000012">
    <property type="protein sequence ID" value="MBC2606999.1"/>
    <property type="molecule type" value="Genomic_DNA"/>
</dbReference>
<gene>
    <name evidence="3" type="ORF">H5P27_13175</name>
</gene>
<evidence type="ECO:0000313" key="3">
    <source>
        <dbReference type="EMBL" id="MBC2606999.1"/>
    </source>
</evidence>
<feature type="transmembrane region" description="Helical" evidence="2">
    <location>
        <begin position="48"/>
        <end position="68"/>
    </location>
</feature>
<feature type="transmembrane region" description="Helical" evidence="2">
    <location>
        <begin position="7"/>
        <end position="28"/>
    </location>
</feature>